<dbReference type="EMBL" id="JAUSVF010000001">
    <property type="protein sequence ID" value="MDQ0318430.1"/>
    <property type="molecule type" value="Genomic_DNA"/>
</dbReference>
<evidence type="ECO:0000313" key="3">
    <source>
        <dbReference type="Proteomes" id="UP001230207"/>
    </source>
</evidence>
<dbReference type="Proteomes" id="UP001230207">
    <property type="component" value="Unassembled WGS sequence"/>
</dbReference>
<proteinExistence type="predicted"/>
<keyword evidence="1" id="KW-0812">Transmembrane</keyword>
<dbReference type="RefSeq" id="WP_307226482.1">
    <property type="nucleotide sequence ID" value="NZ_JAUSVF010000001.1"/>
</dbReference>
<sequence>MVILTAFAIGLLTTALRSVICYALAGCLVLVVFGAAALVSAGPVSFMPLLFAILGYNAGIAAAVGSYLVADRLRTARSESRAQRPTPLR</sequence>
<keyword evidence="3" id="KW-1185">Reference proteome</keyword>
<keyword evidence="1" id="KW-0472">Membrane</keyword>
<evidence type="ECO:0000256" key="1">
    <source>
        <dbReference type="SAM" id="Phobius"/>
    </source>
</evidence>
<comment type="caution">
    <text evidence="2">The sequence shown here is derived from an EMBL/GenBank/DDBJ whole genome shotgun (WGS) entry which is preliminary data.</text>
</comment>
<feature type="transmembrane region" description="Helical" evidence="1">
    <location>
        <begin position="49"/>
        <end position="70"/>
    </location>
</feature>
<evidence type="ECO:0000313" key="2">
    <source>
        <dbReference type="EMBL" id="MDQ0318430.1"/>
    </source>
</evidence>
<reference evidence="2 3" key="1">
    <citation type="submission" date="2023-07" db="EMBL/GenBank/DDBJ databases">
        <title>Genomic Encyclopedia of Type Strains, Phase IV (KMG-IV): sequencing the most valuable type-strain genomes for metagenomic binning, comparative biology and taxonomic classification.</title>
        <authorList>
            <person name="Goeker M."/>
        </authorList>
    </citation>
    <scope>NUCLEOTIDE SEQUENCE [LARGE SCALE GENOMIC DNA]</scope>
    <source>
        <strain evidence="2 3">DSM 1112</strain>
    </source>
</reference>
<accession>A0ABU0BJK2</accession>
<gene>
    <name evidence="2" type="ORF">QO002_000568</name>
</gene>
<keyword evidence="1" id="KW-1133">Transmembrane helix</keyword>
<organism evidence="2 3">
    <name type="scientific">Pararhizobium capsulatum DSM 1112</name>
    <dbReference type="NCBI Taxonomy" id="1121113"/>
    <lineage>
        <taxon>Bacteria</taxon>
        <taxon>Pseudomonadati</taxon>
        <taxon>Pseudomonadota</taxon>
        <taxon>Alphaproteobacteria</taxon>
        <taxon>Hyphomicrobiales</taxon>
        <taxon>Rhizobiaceae</taxon>
        <taxon>Rhizobium/Agrobacterium group</taxon>
        <taxon>Pararhizobium</taxon>
    </lineage>
</organism>
<name>A0ABU0BJK2_9HYPH</name>
<protein>
    <submittedName>
        <fullName evidence="2">Thiol:disulfide interchange protein</fullName>
    </submittedName>
</protein>